<feature type="domain" description="HTH marR-type" evidence="1">
    <location>
        <begin position="1"/>
        <end position="143"/>
    </location>
</feature>
<evidence type="ECO:0000313" key="2">
    <source>
        <dbReference type="EMBL" id="OBH81895.1"/>
    </source>
</evidence>
<organism evidence="2 3">
    <name type="scientific">Mycobacterium scrofulaceum</name>
    <dbReference type="NCBI Taxonomy" id="1783"/>
    <lineage>
        <taxon>Bacteria</taxon>
        <taxon>Bacillati</taxon>
        <taxon>Actinomycetota</taxon>
        <taxon>Actinomycetes</taxon>
        <taxon>Mycobacteriales</taxon>
        <taxon>Mycobacteriaceae</taxon>
        <taxon>Mycobacterium</taxon>
    </lineage>
</organism>
<dbReference type="Pfam" id="PF12802">
    <property type="entry name" value="MarR_2"/>
    <property type="match status" value="1"/>
</dbReference>
<dbReference type="EMBL" id="LZJY01000483">
    <property type="protein sequence ID" value="OBH81895.1"/>
    <property type="molecule type" value="Genomic_DNA"/>
</dbReference>
<proteinExistence type="predicted"/>
<accession>A0A1A2U009</accession>
<gene>
    <name evidence="2" type="ORF">A5679_05940</name>
</gene>
<dbReference type="PRINTS" id="PR00598">
    <property type="entry name" value="HTHMARR"/>
</dbReference>
<name>A0A1A2U009_MYCSC</name>
<dbReference type="InterPro" id="IPR036388">
    <property type="entry name" value="WH-like_DNA-bd_sf"/>
</dbReference>
<dbReference type="SUPFAM" id="SSF46785">
    <property type="entry name" value="Winged helix' DNA-binding domain"/>
    <property type="match status" value="1"/>
</dbReference>
<dbReference type="Gene3D" id="1.10.10.10">
    <property type="entry name" value="Winged helix-like DNA-binding domain superfamily/Winged helix DNA-binding domain"/>
    <property type="match status" value="1"/>
</dbReference>
<sequence length="143" mass="15696">MSERSGKSVPAVDAARVWSLNYRVLLSVISCAEADICALGLESKELFLLAEIDEHPYPAELAATLSMPKATVTVYLKRLEAAGFVRREIDPADLRRHRLLLTPAGRKAAADGLALLSAEFDKRLGRLTVAQRKDLKGLLEKIL</sequence>
<dbReference type="PROSITE" id="PS50995">
    <property type="entry name" value="HTH_MARR_2"/>
    <property type="match status" value="1"/>
</dbReference>
<dbReference type="GO" id="GO:0003700">
    <property type="term" value="F:DNA-binding transcription factor activity"/>
    <property type="evidence" value="ECO:0007669"/>
    <property type="project" value="InterPro"/>
</dbReference>
<evidence type="ECO:0000313" key="3">
    <source>
        <dbReference type="Proteomes" id="UP000092207"/>
    </source>
</evidence>
<dbReference type="InterPro" id="IPR036390">
    <property type="entry name" value="WH_DNA-bd_sf"/>
</dbReference>
<dbReference type="AlphaFoldDB" id="A0A1A2U009"/>
<dbReference type="InterPro" id="IPR000835">
    <property type="entry name" value="HTH_MarR-typ"/>
</dbReference>
<dbReference type="RefSeq" id="WP_067312356.1">
    <property type="nucleotide sequence ID" value="NZ_LZJY01000483.1"/>
</dbReference>
<dbReference type="PANTHER" id="PTHR33164:SF43">
    <property type="entry name" value="HTH-TYPE TRANSCRIPTIONAL REPRESSOR YETL"/>
    <property type="match status" value="1"/>
</dbReference>
<reference evidence="2 3" key="1">
    <citation type="submission" date="2016-06" db="EMBL/GenBank/DDBJ databases">
        <authorList>
            <person name="Kjaerup R.B."/>
            <person name="Dalgaard T.S."/>
            <person name="Juul-Madsen H.R."/>
        </authorList>
    </citation>
    <scope>NUCLEOTIDE SEQUENCE [LARGE SCALE GENOMIC DNA]</scope>
    <source>
        <strain evidence="2 3">E2838</strain>
    </source>
</reference>
<dbReference type="GO" id="GO:0006950">
    <property type="term" value="P:response to stress"/>
    <property type="evidence" value="ECO:0007669"/>
    <property type="project" value="TreeGrafter"/>
</dbReference>
<dbReference type="PANTHER" id="PTHR33164">
    <property type="entry name" value="TRANSCRIPTIONAL REGULATOR, MARR FAMILY"/>
    <property type="match status" value="1"/>
</dbReference>
<evidence type="ECO:0000259" key="1">
    <source>
        <dbReference type="PROSITE" id="PS50995"/>
    </source>
</evidence>
<dbReference type="Proteomes" id="UP000092207">
    <property type="component" value="Unassembled WGS sequence"/>
</dbReference>
<comment type="caution">
    <text evidence="2">The sequence shown here is derived from an EMBL/GenBank/DDBJ whole genome shotgun (WGS) entry which is preliminary data.</text>
</comment>
<dbReference type="InterPro" id="IPR039422">
    <property type="entry name" value="MarR/SlyA-like"/>
</dbReference>
<dbReference type="SMART" id="SM00347">
    <property type="entry name" value="HTH_MARR"/>
    <property type="match status" value="1"/>
</dbReference>
<protein>
    <submittedName>
        <fullName evidence="2">MarR family transcriptional regulator</fullName>
    </submittedName>
</protein>